<dbReference type="RefSeq" id="WP_102586861.1">
    <property type="nucleotide sequence ID" value="NZ_BNAE01000001.1"/>
</dbReference>
<evidence type="ECO:0000313" key="11">
    <source>
        <dbReference type="Proteomes" id="UP000235547"/>
    </source>
</evidence>
<comment type="similarity">
    <text evidence="2">Belongs to the UPF0073 (Hly-III) family.</text>
</comment>
<evidence type="ECO:0000256" key="5">
    <source>
        <dbReference type="ARBA" id="ARBA00022989"/>
    </source>
</evidence>
<feature type="binding site" evidence="7">
    <location>
        <position position="80"/>
    </location>
    <ligand>
        <name>Zn(2+)</name>
        <dbReference type="ChEBI" id="CHEBI:29105"/>
    </ligand>
</feature>
<dbReference type="OrthoDB" id="9813689at2"/>
<feature type="compositionally biased region" description="Basic and acidic residues" evidence="8">
    <location>
        <begin position="1"/>
        <end position="10"/>
    </location>
</feature>
<protein>
    <submittedName>
        <fullName evidence="10">Hemolysin D</fullName>
    </submittedName>
</protein>
<feature type="binding site" evidence="7">
    <location>
        <position position="203"/>
    </location>
    <ligand>
        <name>Zn(2+)</name>
        <dbReference type="ChEBI" id="CHEBI:29105"/>
    </ligand>
</feature>
<dbReference type="Proteomes" id="UP000235547">
    <property type="component" value="Unassembled WGS sequence"/>
</dbReference>
<evidence type="ECO:0000256" key="2">
    <source>
        <dbReference type="ARBA" id="ARBA00008488"/>
    </source>
</evidence>
<feature type="region of interest" description="Disordered" evidence="8">
    <location>
        <begin position="1"/>
        <end position="22"/>
    </location>
</feature>
<dbReference type="GO" id="GO:0046872">
    <property type="term" value="F:metal ion binding"/>
    <property type="evidence" value="ECO:0007669"/>
    <property type="project" value="UniProtKB-KW"/>
</dbReference>
<dbReference type="InterPro" id="IPR004254">
    <property type="entry name" value="AdipoR/HlyIII-related"/>
</dbReference>
<keyword evidence="6 9" id="KW-0472">Membrane</keyword>
<feature type="transmembrane region" description="Helical" evidence="9">
    <location>
        <begin position="174"/>
        <end position="195"/>
    </location>
</feature>
<feature type="transmembrane region" description="Helical" evidence="9">
    <location>
        <begin position="93"/>
        <end position="112"/>
    </location>
</feature>
<feature type="binding site" evidence="7">
    <location>
        <position position="207"/>
    </location>
    <ligand>
        <name>Zn(2+)</name>
        <dbReference type="ChEBI" id="CHEBI:29105"/>
    </ligand>
</feature>
<keyword evidence="7" id="KW-0479">Metal-binding</keyword>
<accession>A0A2N7UPE4</accession>
<evidence type="ECO:0000256" key="6">
    <source>
        <dbReference type="ARBA" id="ARBA00023136"/>
    </source>
</evidence>
<organism evidence="10 11">
    <name type="scientific">Halomonas urumqiensis</name>
    <dbReference type="NCBI Taxonomy" id="1684789"/>
    <lineage>
        <taxon>Bacteria</taxon>
        <taxon>Pseudomonadati</taxon>
        <taxon>Pseudomonadota</taxon>
        <taxon>Gammaproteobacteria</taxon>
        <taxon>Oceanospirillales</taxon>
        <taxon>Halomonadaceae</taxon>
        <taxon>Halomonas</taxon>
    </lineage>
</organism>
<feature type="transmembrane region" description="Helical" evidence="9">
    <location>
        <begin position="204"/>
        <end position="224"/>
    </location>
</feature>
<keyword evidence="11" id="KW-1185">Reference proteome</keyword>
<dbReference type="AlphaFoldDB" id="A0A2N7UPE4"/>
<evidence type="ECO:0000256" key="7">
    <source>
        <dbReference type="PIRSR" id="PIRSR604254-1"/>
    </source>
</evidence>
<evidence type="ECO:0000256" key="1">
    <source>
        <dbReference type="ARBA" id="ARBA00004651"/>
    </source>
</evidence>
<evidence type="ECO:0000256" key="4">
    <source>
        <dbReference type="ARBA" id="ARBA00022692"/>
    </source>
</evidence>
<reference evidence="10 11" key="1">
    <citation type="submission" date="2018-01" db="EMBL/GenBank/DDBJ databases">
        <title>Halomonas endophytica sp. nov., isolated from storage liquid in the stems of Populus euphratica.</title>
        <authorList>
            <person name="Chen C."/>
        </authorList>
    </citation>
    <scope>NUCLEOTIDE SEQUENCE [LARGE SCALE GENOMIC DNA]</scope>
    <source>
        <strain evidence="10 11">BZ-SZ-XJ27</strain>
    </source>
</reference>
<evidence type="ECO:0000256" key="9">
    <source>
        <dbReference type="SAM" id="Phobius"/>
    </source>
</evidence>
<proteinExistence type="inferred from homology"/>
<keyword evidence="4 9" id="KW-0812">Transmembrane</keyword>
<keyword evidence="5 9" id="KW-1133">Transmembrane helix</keyword>
<comment type="caution">
    <text evidence="10">The sequence shown here is derived from an EMBL/GenBank/DDBJ whole genome shotgun (WGS) entry which is preliminary data.</text>
</comment>
<dbReference type="PANTHER" id="PTHR20855:SF3">
    <property type="entry name" value="LD03007P"/>
    <property type="match status" value="1"/>
</dbReference>
<dbReference type="PANTHER" id="PTHR20855">
    <property type="entry name" value="ADIPOR/PROGESTIN RECEPTOR-RELATED"/>
    <property type="match status" value="1"/>
</dbReference>
<name>A0A2N7UPE4_9GAMM</name>
<evidence type="ECO:0000313" key="10">
    <source>
        <dbReference type="EMBL" id="PMR82286.1"/>
    </source>
</evidence>
<gene>
    <name evidence="10" type="ORF">C1H70_03090</name>
</gene>
<feature type="transmembrane region" description="Helical" evidence="9">
    <location>
        <begin position="57"/>
        <end position="81"/>
    </location>
</feature>
<feature type="transmembrane region" description="Helical" evidence="9">
    <location>
        <begin position="148"/>
        <end position="168"/>
    </location>
</feature>
<sequence>MGQSAEDKDYQGLPAVSRHQTRGEETANAVSHGLGVLAALAGTPFLIGSAMRHGDALFVAGVSLFALTAILLYFASALYHALPRGRLKHVFRVIEHSAIYLLIAGSYTPFTLGVLRGAMGWSLLVAVWGLATLGVAQKTLGKVSHPWVSTGLYLAMGWLIVVALVPLVDRMAMAGLVWLVAGGLAYTVGVVFFMLDERLRYGHFVWHLFVMLGTTCHYFAILWYGR</sequence>
<dbReference type="GO" id="GO:0140911">
    <property type="term" value="F:pore-forming activity"/>
    <property type="evidence" value="ECO:0007669"/>
    <property type="project" value="InterPro"/>
</dbReference>
<feature type="transmembrane region" description="Helical" evidence="9">
    <location>
        <begin position="29"/>
        <end position="51"/>
    </location>
</feature>
<evidence type="ECO:0000256" key="3">
    <source>
        <dbReference type="ARBA" id="ARBA00022475"/>
    </source>
</evidence>
<dbReference type="InterPro" id="IPR005744">
    <property type="entry name" value="Hy-lIII"/>
</dbReference>
<dbReference type="GO" id="GO:0005886">
    <property type="term" value="C:plasma membrane"/>
    <property type="evidence" value="ECO:0007669"/>
    <property type="project" value="UniProtKB-SubCell"/>
</dbReference>
<dbReference type="Pfam" id="PF03006">
    <property type="entry name" value="HlyIII"/>
    <property type="match status" value="1"/>
</dbReference>
<keyword evidence="3" id="KW-1003">Cell membrane</keyword>
<keyword evidence="7" id="KW-0862">Zinc</keyword>
<dbReference type="EMBL" id="PNRG01000005">
    <property type="protein sequence ID" value="PMR82286.1"/>
    <property type="molecule type" value="Genomic_DNA"/>
</dbReference>
<dbReference type="NCBIfam" id="TIGR01065">
    <property type="entry name" value="hlyIII"/>
    <property type="match status" value="1"/>
</dbReference>
<evidence type="ECO:0000256" key="8">
    <source>
        <dbReference type="SAM" id="MobiDB-lite"/>
    </source>
</evidence>
<comment type="subcellular location">
    <subcellularLocation>
        <location evidence="1">Cell membrane</location>
        <topology evidence="1">Multi-pass membrane protein</topology>
    </subcellularLocation>
</comment>